<dbReference type="PANTHER" id="PTHR30250">
    <property type="entry name" value="PST FAMILY PREDICTED COLANIC ACID TRANSPORTER"/>
    <property type="match status" value="1"/>
</dbReference>
<feature type="transmembrane region" description="Helical" evidence="6">
    <location>
        <begin position="356"/>
        <end position="381"/>
    </location>
</feature>
<dbReference type="Proteomes" id="UP000295717">
    <property type="component" value="Unassembled WGS sequence"/>
</dbReference>
<keyword evidence="4 6" id="KW-1133">Transmembrane helix</keyword>
<name>A0A4V2V0U9_9GAMM</name>
<evidence type="ECO:0000256" key="1">
    <source>
        <dbReference type="ARBA" id="ARBA00004651"/>
    </source>
</evidence>
<keyword evidence="2" id="KW-1003">Cell membrane</keyword>
<dbReference type="AlphaFoldDB" id="A0A4V2V0U9"/>
<reference evidence="7 8" key="1">
    <citation type="submission" date="2019-03" db="EMBL/GenBank/DDBJ databases">
        <title>Genomic Encyclopedia of Type Strains, Phase IV (KMG-IV): sequencing the most valuable type-strain genomes for metagenomic binning, comparative biology and taxonomic classification.</title>
        <authorList>
            <person name="Goeker M."/>
        </authorList>
    </citation>
    <scope>NUCLEOTIDE SEQUENCE [LARGE SCALE GENOMIC DNA]</scope>
    <source>
        <strain evidence="7 8">DSM 13587</strain>
    </source>
</reference>
<evidence type="ECO:0000256" key="3">
    <source>
        <dbReference type="ARBA" id="ARBA00022692"/>
    </source>
</evidence>
<accession>A0A4V2V0U9</accession>
<feature type="transmembrane region" description="Helical" evidence="6">
    <location>
        <begin position="102"/>
        <end position="126"/>
    </location>
</feature>
<dbReference type="GO" id="GO:0005886">
    <property type="term" value="C:plasma membrane"/>
    <property type="evidence" value="ECO:0007669"/>
    <property type="project" value="UniProtKB-SubCell"/>
</dbReference>
<dbReference type="EMBL" id="SMAO01000012">
    <property type="protein sequence ID" value="TCT18702.1"/>
    <property type="molecule type" value="Genomic_DNA"/>
</dbReference>
<sequence length="446" mass="46415">MRQFATLLSSLSKPTPRGRMVRGVLANVYDKGAVTSVQLLTIPLLTQHWGSDGYGIWLMLMTVPTFIALSDLGFGTAAGVVVTRCAVDGDYETALNAIHSTIAFVLGTVCLAALPVLGYAVWIAAFGGACGGFSPGELATATVLITLYAIVMTQMSIVTVIYRGTHKFAFAMMFAGTLILLEGGTIALVSTMGRGIALVALGILIIRTCGYLLFVSLLKRREPWVAIGVSLASRATIRALTKPSLAALGLTISTAVILQGMILALGSTAGAASVAVFGATRTLSRAPLQLSGMFVRPSIPELTRAISGGNQALERRLTRINLLAALVTTLPFGLAIMAFGAPLLDWISGGHLEAPHLLFVVLALAGVFNATWTALSAPLLAMNLQAKFSYIYLVLSLAAVMVVLISGGLLLLAGGLMALVEGAMLVWLVLSTQGNYGSKAGGTNGC</sequence>
<dbReference type="PANTHER" id="PTHR30250:SF11">
    <property type="entry name" value="O-ANTIGEN TRANSPORTER-RELATED"/>
    <property type="match status" value="1"/>
</dbReference>
<feature type="transmembrane region" description="Helical" evidence="6">
    <location>
        <begin position="138"/>
        <end position="161"/>
    </location>
</feature>
<dbReference type="RefSeq" id="WP_132978535.1">
    <property type="nucleotide sequence ID" value="NZ_SMAO01000012.1"/>
</dbReference>
<dbReference type="InterPro" id="IPR050833">
    <property type="entry name" value="Poly_Biosynth_Transport"/>
</dbReference>
<feature type="transmembrane region" description="Helical" evidence="6">
    <location>
        <begin position="54"/>
        <end position="82"/>
    </location>
</feature>
<feature type="transmembrane region" description="Helical" evidence="6">
    <location>
        <begin position="195"/>
        <end position="218"/>
    </location>
</feature>
<keyword evidence="8" id="KW-1185">Reference proteome</keyword>
<feature type="transmembrane region" description="Helical" evidence="6">
    <location>
        <begin position="411"/>
        <end position="430"/>
    </location>
</feature>
<evidence type="ECO:0000313" key="8">
    <source>
        <dbReference type="Proteomes" id="UP000295717"/>
    </source>
</evidence>
<evidence type="ECO:0000256" key="6">
    <source>
        <dbReference type="SAM" id="Phobius"/>
    </source>
</evidence>
<evidence type="ECO:0000256" key="4">
    <source>
        <dbReference type="ARBA" id="ARBA00022989"/>
    </source>
</evidence>
<keyword evidence="3 6" id="KW-0812">Transmembrane</keyword>
<proteinExistence type="predicted"/>
<evidence type="ECO:0000256" key="5">
    <source>
        <dbReference type="ARBA" id="ARBA00023136"/>
    </source>
</evidence>
<feature type="transmembrane region" description="Helical" evidence="6">
    <location>
        <begin position="264"/>
        <end position="283"/>
    </location>
</feature>
<comment type="caution">
    <text evidence="7">The sequence shown here is derived from an EMBL/GenBank/DDBJ whole genome shotgun (WGS) entry which is preliminary data.</text>
</comment>
<gene>
    <name evidence="7" type="ORF">EDC35_11225</name>
</gene>
<protein>
    <submittedName>
        <fullName evidence="7">O-antigen/teichoic acid export membrane protein</fullName>
    </submittedName>
</protein>
<evidence type="ECO:0000313" key="7">
    <source>
        <dbReference type="EMBL" id="TCT18702.1"/>
    </source>
</evidence>
<keyword evidence="5 6" id="KW-0472">Membrane</keyword>
<evidence type="ECO:0000256" key="2">
    <source>
        <dbReference type="ARBA" id="ARBA00022475"/>
    </source>
</evidence>
<feature type="transmembrane region" description="Helical" evidence="6">
    <location>
        <begin position="168"/>
        <end position="189"/>
    </location>
</feature>
<organism evidence="7 8">
    <name type="scientific">Thiobaca trueperi</name>
    <dbReference type="NCBI Taxonomy" id="127458"/>
    <lineage>
        <taxon>Bacteria</taxon>
        <taxon>Pseudomonadati</taxon>
        <taxon>Pseudomonadota</taxon>
        <taxon>Gammaproteobacteria</taxon>
        <taxon>Chromatiales</taxon>
        <taxon>Chromatiaceae</taxon>
        <taxon>Thiobaca</taxon>
    </lineage>
</organism>
<feature type="transmembrane region" description="Helical" evidence="6">
    <location>
        <begin position="322"/>
        <end position="344"/>
    </location>
</feature>
<comment type="subcellular location">
    <subcellularLocation>
        <location evidence="1">Cell membrane</location>
        <topology evidence="1">Multi-pass membrane protein</topology>
    </subcellularLocation>
</comment>
<dbReference type="OrthoDB" id="7011692at2"/>
<feature type="transmembrane region" description="Helical" evidence="6">
    <location>
        <begin position="388"/>
        <end position="405"/>
    </location>
</feature>